<dbReference type="InterPro" id="IPR043128">
    <property type="entry name" value="Rev_trsase/Diguanyl_cyclase"/>
</dbReference>
<accession>A0ABX0AFV6</accession>
<dbReference type="SUPFAM" id="SSF55073">
    <property type="entry name" value="Nucleotide cyclase"/>
    <property type="match status" value="1"/>
</dbReference>
<evidence type="ECO:0000313" key="4">
    <source>
        <dbReference type="Proteomes" id="UP001429354"/>
    </source>
</evidence>
<evidence type="ECO:0000313" key="3">
    <source>
        <dbReference type="EMBL" id="NDK39045.1"/>
    </source>
</evidence>
<dbReference type="InterPro" id="IPR029787">
    <property type="entry name" value="Nucleotide_cyclase"/>
</dbReference>
<organism evidence="3 4">
    <name type="scientific">Pseudoxanthomonas gei</name>
    <dbReference type="NCBI Taxonomy" id="1383030"/>
    <lineage>
        <taxon>Bacteria</taxon>
        <taxon>Pseudomonadati</taxon>
        <taxon>Pseudomonadota</taxon>
        <taxon>Gammaproteobacteria</taxon>
        <taxon>Lysobacterales</taxon>
        <taxon>Lysobacteraceae</taxon>
        <taxon>Pseudoxanthomonas</taxon>
    </lineage>
</organism>
<dbReference type="RefSeq" id="WP_162349615.1">
    <property type="nucleotide sequence ID" value="NZ_QOVG01000005.1"/>
</dbReference>
<dbReference type="PROSITE" id="PS50883">
    <property type="entry name" value="EAL"/>
    <property type="match status" value="1"/>
</dbReference>
<dbReference type="InterPro" id="IPR035919">
    <property type="entry name" value="EAL_sf"/>
</dbReference>
<feature type="domain" description="GGDEF" evidence="2">
    <location>
        <begin position="471"/>
        <end position="604"/>
    </location>
</feature>
<evidence type="ECO:0000259" key="1">
    <source>
        <dbReference type="PROSITE" id="PS50883"/>
    </source>
</evidence>
<dbReference type="Gene3D" id="3.30.70.270">
    <property type="match status" value="1"/>
</dbReference>
<evidence type="ECO:0000259" key="2">
    <source>
        <dbReference type="PROSITE" id="PS50887"/>
    </source>
</evidence>
<dbReference type="SMART" id="SM00267">
    <property type="entry name" value="GGDEF"/>
    <property type="match status" value="1"/>
</dbReference>
<dbReference type="Pfam" id="PF00563">
    <property type="entry name" value="EAL"/>
    <property type="match status" value="1"/>
</dbReference>
<proteinExistence type="predicted"/>
<dbReference type="PANTHER" id="PTHR44757">
    <property type="entry name" value="DIGUANYLATE CYCLASE DGCP"/>
    <property type="match status" value="1"/>
</dbReference>
<reference evidence="3 4" key="1">
    <citation type="submission" date="2018-07" db="EMBL/GenBank/DDBJ databases">
        <title>Whole genome Sequencing of Pseudoxanthomonas gei KCTC 32298 (T).</title>
        <authorList>
            <person name="Kumar S."/>
            <person name="Bansal K."/>
            <person name="Kaur A."/>
            <person name="Patil P."/>
            <person name="Sharma S."/>
            <person name="Patil P.B."/>
        </authorList>
    </citation>
    <scope>NUCLEOTIDE SEQUENCE [LARGE SCALE GENOMIC DNA]</scope>
    <source>
        <strain evidence="3 4">KCTC 32298</strain>
    </source>
</reference>
<dbReference type="Gene3D" id="3.20.20.450">
    <property type="entry name" value="EAL domain"/>
    <property type="match status" value="1"/>
</dbReference>
<dbReference type="InterPro" id="IPR052155">
    <property type="entry name" value="Biofilm_reg_signaling"/>
</dbReference>
<dbReference type="InterPro" id="IPR001633">
    <property type="entry name" value="EAL_dom"/>
</dbReference>
<dbReference type="CDD" id="cd01948">
    <property type="entry name" value="EAL"/>
    <property type="match status" value="1"/>
</dbReference>
<dbReference type="Pfam" id="PF00990">
    <property type="entry name" value="GGDEF"/>
    <property type="match status" value="1"/>
</dbReference>
<dbReference type="CDD" id="cd01949">
    <property type="entry name" value="GGDEF"/>
    <property type="match status" value="1"/>
</dbReference>
<dbReference type="InterPro" id="IPR000160">
    <property type="entry name" value="GGDEF_dom"/>
</dbReference>
<protein>
    <submittedName>
        <fullName evidence="3">EAL domain-containing protein</fullName>
    </submittedName>
</protein>
<dbReference type="PANTHER" id="PTHR44757:SF2">
    <property type="entry name" value="BIOFILM ARCHITECTURE MAINTENANCE PROTEIN MBAA"/>
    <property type="match status" value="1"/>
</dbReference>
<dbReference type="SMART" id="SM00052">
    <property type="entry name" value="EAL"/>
    <property type="match status" value="1"/>
</dbReference>
<comment type="caution">
    <text evidence="3">The sequence shown here is derived from an EMBL/GenBank/DDBJ whole genome shotgun (WGS) entry which is preliminary data.</text>
</comment>
<dbReference type="SUPFAM" id="SSF141868">
    <property type="entry name" value="EAL domain-like"/>
    <property type="match status" value="1"/>
</dbReference>
<name>A0ABX0AFV6_9GAMM</name>
<dbReference type="EMBL" id="QOVG01000005">
    <property type="protein sequence ID" value="NDK39045.1"/>
    <property type="molecule type" value="Genomic_DNA"/>
</dbReference>
<dbReference type="PROSITE" id="PS50887">
    <property type="entry name" value="GGDEF"/>
    <property type="match status" value="1"/>
</dbReference>
<dbReference type="Proteomes" id="UP001429354">
    <property type="component" value="Unassembled WGS sequence"/>
</dbReference>
<keyword evidence="4" id="KW-1185">Reference proteome</keyword>
<gene>
    <name evidence="3" type="ORF">DT603_09350</name>
</gene>
<sequence>MFGLAVIVPAVLVFYLTYRNAANLASASEAETLRVVNKGYALAVFERLNIARSTLERISQGVERASGTATGSMFTAVTELGAAAAPESGSPALPDELLLIRRTRSGLPEIAVIASNQDTGRRRLQGTLAPDFLWGDPEAAISNGRICVQAEGIDLTCVGSAPSVLDDQVLRDQWDLVLKPEYGVGAWRFLAVRRKHDSFSEYAGLLLPLAVGMLLTALLLSSIEIRRILVPLETLLEKIAALGGGRAPSVSGDDEFVMLHQTFHSLQSRITGQILALKTLQEIDQLILARSPLGGVIELVLKRIRTMVGARPIAISVSSAVGDFSEQDFLLRPDGVLSTVSLRGGPAGDERRPSRMRPHDWQEAKAIAPGLAEFGLASVWCLTVGQDSGPLVRVSLGQLQAEAGENLPARYNGHGELEELAGRVAVALAAEAHEQRLVHQARHDLLTDLPNRLAVFELLPGIIGQAQQSMHGFATLFVDLDRFKAINDGLGHTLGDTVLVEVARRLRSAAGPDTLVARLGGDEFFVVAPYARDRAAAIAMDDAIREAFEEPLVVENNSLFIGLSSGIAMYPTDGEDADMLMRNADLAMYRAKQLGGASAMPFDAEMNQAAEKRVQLEHDLRLAMELDQLHLHYQPRIDSRDGSIVGAEALLRWTHPVAGNIGPGEFIGLAEECGLIGAIGALVLDRACRQLAAWQAAGLDLPMLAVNVSPHQLRAGDLFDSIAKALATHGLDWSQLEIEITESVLVKDSVFASEQLQRLREAGCTVAIDDFGTGYSSLAYLANLPTDTIKIDRSFIGSLHARDTQAVVRSIIALGQTLGKTIVAEGVESSEQVKLLNSWDCHIVQGFVYFPPLPPESLAALLPRIRDAGA</sequence>
<feature type="domain" description="EAL" evidence="1">
    <location>
        <begin position="613"/>
        <end position="866"/>
    </location>
</feature>
<dbReference type="NCBIfam" id="TIGR00254">
    <property type="entry name" value="GGDEF"/>
    <property type="match status" value="1"/>
</dbReference>